<dbReference type="EMBL" id="CP003495">
    <property type="protein sequence ID" value="AFY29673.1"/>
    <property type="molecule type" value="Genomic_DNA"/>
</dbReference>
<dbReference type="AlphaFoldDB" id="K9P9N0"/>
<gene>
    <name evidence="1" type="ordered locus">Cyagr_2569</name>
</gene>
<dbReference type="Pfam" id="PF09655">
    <property type="entry name" value="Nitr_red_assoc"/>
    <property type="match status" value="1"/>
</dbReference>
<dbReference type="RefSeq" id="WP_015110111.1">
    <property type="nucleotide sequence ID" value="NC_019675.1"/>
</dbReference>
<dbReference type="PATRIC" id="fig|292564.3.peg.2441"/>
<organism evidence="1 2">
    <name type="scientific">Cyanobium gracile (strain ATCC 27147 / PCC 6307)</name>
    <dbReference type="NCBI Taxonomy" id="292564"/>
    <lineage>
        <taxon>Bacteria</taxon>
        <taxon>Bacillati</taxon>
        <taxon>Cyanobacteriota</taxon>
        <taxon>Cyanophyceae</taxon>
        <taxon>Synechococcales</taxon>
        <taxon>Prochlorococcaceae</taxon>
        <taxon>Cyanobium</taxon>
    </lineage>
</organism>
<dbReference type="eggNOG" id="ENOG502ZV3X">
    <property type="taxonomic scope" value="Bacteria"/>
</dbReference>
<dbReference type="STRING" id="292564.Cyagr_2569"/>
<dbReference type="KEGG" id="cgc:Cyagr_2569"/>
<proteinExistence type="predicted"/>
<evidence type="ECO:0000313" key="1">
    <source>
        <dbReference type="EMBL" id="AFY29673.1"/>
    </source>
</evidence>
<protein>
    <recommendedName>
        <fullName evidence="3">Nitrate reductase associated protein</fullName>
    </recommendedName>
</protein>
<dbReference type="NCBIfam" id="TIGR02664">
    <property type="entry name" value="nitr_red_assoc"/>
    <property type="match status" value="1"/>
</dbReference>
<evidence type="ECO:0000313" key="2">
    <source>
        <dbReference type="Proteomes" id="UP000010388"/>
    </source>
</evidence>
<dbReference type="InterPro" id="IPR013481">
    <property type="entry name" value="NarM"/>
</dbReference>
<sequence length="162" mass="17948">MGRHDHCFGFEADFVGDLRCIPMAVRRKLDLVGVKLKLVHWSDLDEGERQRLLAWPDDPAALADLDRWLERRTAAMAAGVAGRLEPACGAPWQQDDAPPEVLLASCRQLGLTLAPHAWGELDELQRFALVKLSHPGHEHRNLTRALAEFGLVSPDPDGLPLP</sequence>
<dbReference type="HOGENOM" id="CLU_117669_0_0_3"/>
<reference evidence="2" key="1">
    <citation type="journal article" date="2013" name="Proc. Natl. Acad. Sci. U.S.A.">
        <title>Improving the coverage of the cyanobacterial phylum using diversity-driven genome sequencing.</title>
        <authorList>
            <person name="Shih P.M."/>
            <person name="Wu D."/>
            <person name="Latifi A."/>
            <person name="Axen S.D."/>
            <person name="Fewer D.P."/>
            <person name="Talla E."/>
            <person name="Calteau A."/>
            <person name="Cai F."/>
            <person name="Tandeau de Marsac N."/>
            <person name="Rippka R."/>
            <person name="Herdman M."/>
            <person name="Sivonen K."/>
            <person name="Coursin T."/>
            <person name="Laurent T."/>
            <person name="Goodwin L."/>
            <person name="Nolan M."/>
            <person name="Davenport K.W."/>
            <person name="Han C.S."/>
            <person name="Rubin E.M."/>
            <person name="Eisen J.A."/>
            <person name="Woyke T."/>
            <person name="Gugger M."/>
            <person name="Kerfeld C.A."/>
        </authorList>
    </citation>
    <scope>NUCLEOTIDE SEQUENCE [LARGE SCALE GENOMIC DNA]</scope>
    <source>
        <strain evidence="2">ATCC 27147 / PCC 6307</strain>
    </source>
</reference>
<name>K9P9N0_CYAGP</name>
<accession>K9P9N0</accession>
<dbReference type="OrthoDB" id="7263223at2"/>
<evidence type="ECO:0008006" key="3">
    <source>
        <dbReference type="Google" id="ProtNLM"/>
    </source>
</evidence>
<dbReference type="Proteomes" id="UP000010388">
    <property type="component" value="Chromosome"/>
</dbReference>